<dbReference type="EMBL" id="MJMG01000005">
    <property type="protein sequence ID" value="OEY86765.1"/>
    <property type="molecule type" value="Genomic_DNA"/>
</dbReference>
<keyword evidence="1" id="KW-0732">Signal</keyword>
<proteinExistence type="predicted"/>
<keyword evidence="3" id="KW-1185">Reference proteome</keyword>
<gene>
    <name evidence="2" type="ORF">BIY23_01885</name>
</gene>
<name>A0A1E7QJV8_WOLPI</name>
<evidence type="ECO:0000313" key="2">
    <source>
        <dbReference type="EMBL" id="OEY86765.1"/>
    </source>
</evidence>
<dbReference type="RefSeq" id="WP_070064935.1">
    <property type="nucleotide sequence ID" value="NZ_MJMG01000005.1"/>
</dbReference>
<comment type="caution">
    <text evidence="2">The sequence shown here is derived from an EMBL/GenBank/DDBJ whole genome shotgun (WGS) entry which is preliminary data.</text>
</comment>
<dbReference type="Proteomes" id="UP000175679">
    <property type="component" value="Unassembled WGS sequence"/>
</dbReference>
<feature type="signal peptide" evidence="1">
    <location>
        <begin position="1"/>
        <end position="25"/>
    </location>
</feature>
<reference evidence="2 3" key="1">
    <citation type="submission" date="2016-09" db="EMBL/GenBank/DDBJ databases">
        <title>Genomic evidence for plant-parasitic nematodes as the earliest Wolbachia hosts.</title>
        <authorList>
            <person name="Brown A.M."/>
            <person name="Wasala S.K."/>
            <person name="Howe D.K."/>
            <person name="Peetz A.B."/>
            <person name="Zasada I.A."/>
            <person name="Denver D.R."/>
        </authorList>
    </citation>
    <scope>NUCLEOTIDE SEQUENCE [LARGE SCALE GENOMIC DNA]</scope>
    <source>
        <strain evidence="3">wPpe</strain>
    </source>
</reference>
<evidence type="ECO:0000313" key="3">
    <source>
        <dbReference type="Proteomes" id="UP000175679"/>
    </source>
</evidence>
<feature type="chain" id="PRO_5009200909" evidence="1">
    <location>
        <begin position="26"/>
        <end position="219"/>
    </location>
</feature>
<dbReference type="AlphaFoldDB" id="A0A1E7QJV8"/>
<organism evidence="2 3">
    <name type="scientific">Wolbachia pipientis</name>
    <dbReference type="NCBI Taxonomy" id="955"/>
    <lineage>
        <taxon>Bacteria</taxon>
        <taxon>Pseudomonadati</taxon>
        <taxon>Pseudomonadota</taxon>
        <taxon>Alphaproteobacteria</taxon>
        <taxon>Rickettsiales</taxon>
        <taxon>Anaplasmataceae</taxon>
        <taxon>Wolbachieae</taxon>
        <taxon>Wolbachia</taxon>
    </lineage>
</organism>
<accession>A0A1E7QJV8</accession>
<dbReference type="OrthoDB" id="7165221at2"/>
<protein>
    <submittedName>
        <fullName evidence="2">Uncharacterized protein</fullName>
    </submittedName>
</protein>
<sequence length="219" mass="24578">MNKCDSNILNLLLTALLLLSNLANAKDVIVGLITGEEKTKFESILNNLGAKTILIEKFSEHDIDKVVKEQNINRIFVVGQERPIKIAENIRLLSICSNLQNIINIKEVVSNKTLEQLRQIKIVPNSHLEKIISKFLIPDKSGWVTICLNNCTANQVNNNIKNRKTLESLGYKIAGFSDNGTIEAIEDKHRNIYLAGTIADSSVQQTLIEISILYDFLYS</sequence>
<evidence type="ECO:0000256" key="1">
    <source>
        <dbReference type="SAM" id="SignalP"/>
    </source>
</evidence>